<dbReference type="RefSeq" id="XP_009046355.1">
    <property type="nucleotide sequence ID" value="XM_009048107.1"/>
</dbReference>
<dbReference type="GeneID" id="20230636"/>
<comment type="similarity">
    <text evidence="1">Belongs to the PPC synthetase family.</text>
</comment>
<dbReference type="GO" id="GO:0004632">
    <property type="term" value="F:phosphopantothenate--cysteine ligase activity"/>
    <property type="evidence" value="ECO:0007669"/>
    <property type="project" value="UniProtKB-ARBA"/>
</dbReference>
<dbReference type="FunFam" id="3.40.50.10300:FF:000002">
    <property type="entry name" value="Phosphopantothenate--cysteine ligase 2"/>
    <property type="match status" value="1"/>
</dbReference>
<dbReference type="Gene3D" id="3.40.50.10300">
    <property type="entry name" value="CoaB-like"/>
    <property type="match status" value="1"/>
</dbReference>
<reference evidence="9 10" key="1">
    <citation type="journal article" date="2013" name="Nature">
        <title>Insights into bilaterian evolution from three spiralian genomes.</title>
        <authorList>
            <person name="Simakov O."/>
            <person name="Marletaz F."/>
            <person name="Cho S.J."/>
            <person name="Edsinger-Gonzales E."/>
            <person name="Havlak P."/>
            <person name="Hellsten U."/>
            <person name="Kuo D.H."/>
            <person name="Larsson T."/>
            <person name="Lv J."/>
            <person name="Arendt D."/>
            <person name="Savage R."/>
            <person name="Osoegawa K."/>
            <person name="de Jong P."/>
            <person name="Grimwood J."/>
            <person name="Chapman J.A."/>
            <person name="Shapiro H."/>
            <person name="Aerts A."/>
            <person name="Otillar R.P."/>
            <person name="Terry A.Y."/>
            <person name="Boore J.L."/>
            <person name="Grigoriev I.V."/>
            <person name="Lindberg D.R."/>
            <person name="Seaver E.C."/>
            <person name="Weisblat D.A."/>
            <person name="Putnam N.H."/>
            <person name="Rokhsar D.S."/>
        </authorList>
    </citation>
    <scope>NUCLEOTIDE SEQUENCE [LARGE SCALE GENOMIC DNA]</scope>
</reference>
<evidence type="ECO:0000256" key="7">
    <source>
        <dbReference type="ARBA" id="ARBA00080986"/>
    </source>
</evidence>
<dbReference type="GO" id="GO:0015937">
    <property type="term" value="P:coenzyme A biosynthetic process"/>
    <property type="evidence" value="ECO:0007669"/>
    <property type="project" value="UniProtKB-ARBA"/>
</dbReference>
<dbReference type="Pfam" id="PF04127">
    <property type="entry name" value="DFP"/>
    <property type="match status" value="2"/>
</dbReference>
<dbReference type="HOGENOM" id="CLU_042326_2_0_1"/>
<comment type="function">
    <text evidence="4">Catalyzes the second step in the biosynthesis of coenzyme A from vitamin B5, where cysteine is conjugated to 4'-phosphopantothenate to form 4-phosphopantothenoylcysteine. Has a preference for ATP over CTP as a cosubstrate.</text>
</comment>
<feature type="domain" description="DNA/pantothenate metabolism flavoprotein C-terminal" evidence="8">
    <location>
        <begin position="42"/>
        <end position="96"/>
    </location>
</feature>
<dbReference type="OMA" id="LERYQHH"/>
<evidence type="ECO:0000256" key="4">
    <source>
        <dbReference type="ARBA" id="ARBA00060296"/>
    </source>
</evidence>
<evidence type="ECO:0000256" key="1">
    <source>
        <dbReference type="ARBA" id="ARBA00005703"/>
    </source>
</evidence>
<dbReference type="CTD" id="20230636"/>
<dbReference type="KEGG" id="lgi:LOTGIDRAFT_110784"/>
<dbReference type="Proteomes" id="UP000030746">
    <property type="component" value="Unassembled WGS sequence"/>
</dbReference>
<protein>
    <recommendedName>
        <fullName evidence="6">Phosphopantothenate--cysteine ligase</fullName>
        <ecNumber evidence="5">6.3.2.51</ecNumber>
    </recommendedName>
    <alternativeName>
        <fullName evidence="7">Phosphopantothenoylcysteine synthetase</fullName>
    </alternativeName>
</protein>
<dbReference type="InterPro" id="IPR035929">
    <property type="entry name" value="CoaB-like_sf"/>
</dbReference>
<dbReference type="EMBL" id="KB200129">
    <property type="protein sequence ID" value="ESP02885.1"/>
    <property type="molecule type" value="Genomic_DNA"/>
</dbReference>
<dbReference type="OrthoDB" id="70224at2759"/>
<evidence type="ECO:0000256" key="3">
    <source>
        <dbReference type="ARBA" id="ARBA00052332"/>
    </source>
</evidence>
<dbReference type="STRING" id="225164.V4CKW2"/>
<evidence type="ECO:0000313" key="9">
    <source>
        <dbReference type="EMBL" id="ESP02885.1"/>
    </source>
</evidence>
<evidence type="ECO:0000256" key="6">
    <source>
        <dbReference type="ARBA" id="ARBA00068949"/>
    </source>
</evidence>
<dbReference type="InterPro" id="IPR007085">
    <property type="entry name" value="DNA/pantothenate-metab_flavo_C"/>
</dbReference>
<comment type="catalytic activity">
    <reaction evidence="3">
        <text>(R)-4'-phosphopantothenate + L-cysteine + CTP = N-[(R)-4-phosphopantothenoyl]-L-cysteine + CMP + diphosphate + H(+)</text>
        <dbReference type="Rhea" id="RHEA:19397"/>
        <dbReference type="ChEBI" id="CHEBI:10986"/>
        <dbReference type="ChEBI" id="CHEBI:15378"/>
        <dbReference type="ChEBI" id="CHEBI:33019"/>
        <dbReference type="ChEBI" id="CHEBI:35235"/>
        <dbReference type="ChEBI" id="CHEBI:37563"/>
        <dbReference type="ChEBI" id="CHEBI:59458"/>
        <dbReference type="ChEBI" id="CHEBI:60377"/>
    </reaction>
    <physiologicalReaction direction="left-to-right" evidence="3">
        <dbReference type="Rhea" id="RHEA:19398"/>
    </physiologicalReaction>
</comment>
<feature type="domain" description="DNA/pantothenate metabolism flavoprotein C-terminal" evidence="8">
    <location>
        <begin position="174"/>
        <end position="272"/>
    </location>
</feature>
<evidence type="ECO:0000256" key="2">
    <source>
        <dbReference type="ARBA" id="ARBA00051127"/>
    </source>
</evidence>
<dbReference type="PANTHER" id="PTHR12290">
    <property type="entry name" value="CORNICHON-RELATED"/>
    <property type="match status" value="1"/>
</dbReference>
<proteinExistence type="inferred from homology"/>
<sequence length="317" mass="36333">MEAKDCNSKHVFFNQTSIPDSFDECCIEIDKFINQHSTDGRKIVLITSGGTTVPLESRTVRFIDNFSSGTRGSASAEYFLSHDYAVIFLHRHKSLEPFSRHINRQHFIDILQLTPENEIMEFLFSVKDEHKEKLSVVLKQFQSIEKENLLLKLEFTSLGDYLHILKAACEKLNTVGDKAMLYLAAAVSDFYIPKADMSEHKIQSSNGPLELKLQLVPKMLEPLVKDWVPSAFIISFKLETDKDILISKSRQALDKYKHQLVIANELEKRKREVTIVSTDTVTPIILTEEEVRLGIEIESIIVKEILKLHDNFISTKH</sequence>
<comment type="catalytic activity">
    <reaction evidence="2">
        <text>(R)-4'-phosphopantothenate + L-cysteine + ATP = N-[(R)-4-phosphopantothenoyl]-L-cysteine + AMP + diphosphate + H(+)</text>
        <dbReference type="Rhea" id="RHEA:25156"/>
        <dbReference type="ChEBI" id="CHEBI:10986"/>
        <dbReference type="ChEBI" id="CHEBI:15378"/>
        <dbReference type="ChEBI" id="CHEBI:30616"/>
        <dbReference type="ChEBI" id="CHEBI:33019"/>
        <dbReference type="ChEBI" id="CHEBI:35235"/>
        <dbReference type="ChEBI" id="CHEBI:59458"/>
        <dbReference type="ChEBI" id="CHEBI:456215"/>
        <dbReference type="EC" id="6.3.2.51"/>
    </reaction>
    <physiologicalReaction direction="left-to-right" evidence="2">
        <dbReference type="Rhea" id="RHEA:25157"/>
    </physiologicalReaction>
</comment>
<gene>
    <name evidence="9" type="ORF">LOTGIDRAFT_110784</name>
</gene>
<keyword evidence="10" id="KW-1185">Reference proteome</keyword>
<dbReference type="EC" id="6.3.2.51" evidence="5"/>
<name>V4CKW2_LOTGI</name>
<evidence type="ECO:0000256" key="5">
    <source>
        <dbReference type="ARBA" id="ARBA00066585"/>
    </source>
</evidence>
<evidence type="ECO:0000313" key="10">
    <source>
        <dbReference type="Proteomes" id="UP000030746"/>
    </source>
</evidence>
<accession>V4CKW2</accession>
<dbReference type="SUPFAM" id="SSF102645">
    <property type="entry name" value="CoaB-like"/>
    <property type="match status" value="1"/>
</dbReference>
<dbReference type="AlphaFoldDB" id="V4CKW2"/>
<evidence type="ECO:0000259" key="8">
    <source>
        <dbReference type="Pfam" id="PF04127"/>
    </source>
</evidence>
<organism evidence="9 10">
    <name type="scientific">Lottia gigantea</name>
    <name type="common">Giant owl limpet</name>
    <dbReference type="NCBI Taxonomy" id="225164"/>
    <lineage>
        <taxon>Eukaryota</taxon>
        <taxon>Metazoa</taxon>
        <taxon>Spiralia</taxon>
        <taxon>Lophotrochozoa</taxon>
        <taxon>Mollusca</taxon>
        <taxon>Gastropoda</taxon>
        <taxon>Patellogastropoda</taxon>
        <taxon>Lottioidea</taxon>
        <taxon>Lottiidae</taxon>
        <taxon>Lottia</taxon>
    </lineage>
</organism>